<dbReference type="PANTHER" id="PTHR46866:SF1">
    <property type="entry name" value="GH12955P"/>
    <property type="match status" value="1"/>
</dbReference>
<proteinExistence type="predicted"/>
<dbReference type="Proteomes" id="UP000039324">
    <property type="component" value="Unassembled WGS sequence"/>
</dbReference>
<sequence>MVCRQKRGCVCVPCASLTTLAGATPITDRRSVEVVVRQAQKIGIAFSSSLGLVSAVMVGCCVVIDEPCTRADAHHHVVKAGERMPGFAVGDDAQVWVIPAADERCRCGDVCDDTNLVDVQLDFGRNVSRASVERVINGKLAADRQPGKPRPVGRIGAPFGTFDDFRKAIMGIVHALYEDQIEPSSQRHIFARKHACVPDLVSVVEDGERAIALLFRASPYTLESYLREPDTGACDNEFVRLFRVFQAVHAVRVLHSNGIAHGDVSLGNFQFSPDSNWMQLSCIASPAPIAIDRGETASGETASGSSRNLCLEWVSGRMSNYEYILELNRLAGRFIRRPHCHPVFPWVSDFSDRWAGTRDLSKSKFRLKKGDEQLDFTYKGASGNDQRPHHVPEMLSDLTLCVYLARRVPVSRLTAEVRCNFEPNEYPSTMAQMYQWTPDECIPEFFSDPTVFESLHKDLGLPDLKCPEWCASPKEFVEWHRSVLESPSVSAQIHRWLDLTFGYLLSGKPAVDAKNVPIVPKGGFCQLFTVPHPKRFTGGPDEVEAVMHFATSQFAPLCVGQSNRNDCPLEADLFALGKCIYQIMTHSRHTVHCDDRIVLDRVSRPMQILVHALLSPSPPSSSDILSSQIFPPGMHTLHEFMSAIRLSKSPCDCAISLLQTPALMRLDLSLYLLLVPACLSIPPTARLLELLATRLGPGLSASTVQLYVDGLLRSRSPPPDLLSPSFVQTMSHTIGRTWLVQRYLPYLCCHAEQPGTNLAMFVSVIDVVDMDTAYRGVLLPLASRLPSPNALRALAATASLSNRGPELVTPIVRRLLLSRNLAGAGLHILQALLPKLKPETAGSLLLTPTANDDVPLLLHLLGRPDVVCDPENATSLLAITESSVLFVSRADVSGKVASCIVDMIRICLNGNHDPEFFVRACNLLTKITGPAAMAQLLPADLVEPLHDRISSGSNTVAMHDTPGPCPEPPAHVGSAGEPDVIFRATWEFYDKDGTWTLKPSVRDCNSTVHSSAVTHLAVHPNLGIFATMSHDQAQLWRVTPNRSLKSARQICAGGHEEPALIDMCWADAAARVATATERTVKLWDASTGVCARAIAFEPDLAITSLASHTQTVSSRNCLISGTSQASVHILDLRVGRRALQWRLLDASNRSSPDTTSVRRIVTDRSGLKIACGLANGSVFVLDSRTGIILLSWKAHDGSIVELLFFRDDLLLTSGANGSVCVWKFGDDSATSTPRLVQRIRSSAPVSSIVCHGSDIVCASGAKIGIARIADGQDSEEVDMVRVGLQGAKTRAPITAIGILNDSGVFAAGKLDGRVLITG</sequence>
<dbReference type="InterPro" id="IPR036372">
    <property type="entry name" value="BEACH_dom_sf"/>
</dbReference>
<dbReference type="SUPFAM" id="SSF50978">
    <property type="entry name" value="WD40 repeat-like"/>
    <property type="match status" value="1"/>
</dbReference>
<keyword evidence="1" id="KW-0853">WD repeat</keyword>
<dbReference type="PANTHER" id="PTHR46866">
    <property type="entry name" value="GH12955P"/>
    <property type="match status" value="1"/>
</dbReference>
<reference evidence="3 4" key="1">
    <citation type="submission" date="2015-02" db="EMBL/GenBank/DDBJ databases">
        <authorList>
            <person name="Chooi Y.-H."/>
        </authorList>
    </citation>
    <scope>NUCLEOTIDE SEQUENCE [LARGE SCALE GENOMIC DNA]</scope>
    <source>
        <strain evidence="3">E3</strain>
    </source>
</reference>
<dbReference type="SUPFAM" id="SSF81837">
    <property type="entry name" value="BEACH domain"/>
    <property type="match status" value="1"/>
</dbReference>
<dbReference type="Gene3D" id="2.130.10.10">
    <property type="entry name" value="YVTN repeat-like/Quinoprotein amine dehydrogenase"/>
    <property type="match status" value="2"/>
</dbReference>
<evidence type="ECO:0000313" key="3">
    <source>
        <dbReference type="EMBL" id="CEP03755.1"/>
    </source>
</evidence>
<dbReference type="OrthoDB" id="29306at2759"/>
<dbReference type="PROSITE" id="PS50082">
    <property type="entry name" value="WD_REPEATS_2"/>
    <property type="match status" value="1"/>
</dbReference>
<dbReference type="Pfam" id="PF02138">
    <property type="entry name" value="Beach"/>
    <property type="match status" value="1"/>
</dbReference>
<dbReference type="InterPro" id="IPR001680">
    <property type="entry name" value="WD40_rpt"/>
</dbReference>
<dbReference type="Gene3D" id="1.10.1540.10">
    <property type="entry name" value="BEACH domain"/>
    <property type="match status" value="1"/>
</dbReference>
<dbReference type="SUPFAM" id="SSF56112">
    <property type="entry name" value="Protein kinase-like (PK-like)"/>
    <property type="match status" value="1"/>
</dbReference>
<dbReference type="STRING" id="37360.A0A0G4J869"/>
<dbReference type="InterPro" id="IPR011009">
    <property type="entry name" value="Kinase-like_dom_sf"/>
</dbReference>
<organism evidence="3 4">
    <name type="scientific">Plasmodiophora brassicae</name>
    <name type="common">Clubroot disease agent</name>
    <dbReference type="NCBI Taxonomy" id="37360"/>
    <lineage>
        <taxon>Eukaryota</taxon>
        <taxon>Sar</taxon>
        <taxon>Rhizaria</taxon>
        <taxon>Endomyxa</taxon>
        <taxon>Phytomyxea</taxon>
        <taxon>Plasmodiophorida</taxon>
        <taxon>Plasmodiophoridae</taxon>
        <taxon>Plasmodiophora</taxon>
    </lineage>
</organism>
<dbReference type="EMBL" id="CDSF01000155">
    <property type="protein sequence ID" value="CEP03755.1"/>
    <property type="molecule type" value="Genomic_DNA"/>
</dbReference>
<evidence type="ECO:0000256" key="1">
    <source>
        <dbReference type="PROSITE-ProRule" id="PRU00221"/>
    </source>
</evidence>
<evidence type="ECO:0000313" key="4">
    <source>
        <dbReference type="Proteomes" id="UP000039324"/>
    </source>
</evidence>
<dbReference type="CDD" id="cd06071">
    <property type="entry name" value="Beach"/>
    <property type="match status" value="1"/>
</dbReference>
<dbReference type="PROSITE" id="PS50197">
    <property type="entry name" value="BEACH"/>
    <property type="match status" value="1"/>
</dbReference>
<dbReference type="InterPro" id="IPR036322">
    <property type="entry name" value="WD40_repeat_dom_sf"/>
</dbReference>
<feature type="domain" description="BEACH" evidence="2">
    <location>
        <begin position="298"/>
        <end position="564"/>
    </location>
</feature>
<dbReference type="SMART" id="SM00320">
    <property type="entry name" value="WD40"/>
    <property type="match status" value="4"/>
</dbReference>
<accession>A0A0G4J869</accession>
<dbReference type="SMART" id="SM01026">
    <property type="entry name" value="Beach"/>
    <property type="match status" value="1"/>
</dbReference>
<protein>
    <recommendedName>
        <fullName evidence="2">BEACH domain-containing protein</fullName>
    </recommendedName>
</protein>
<feature type="repeat" description="WD" evidence="1">
    <location>
        <begin position="1192"/>
        <end position="1232"/>
    </location>
</feature>
<evidence type="ECO:0000259" key="2">
    <source>
        <dbReference type="PROSITE" id="PS50197"/>
    </source>
</evidence>
<name>A0A0G4J869_PLABS</name>
<keyword evidence="4" id="KW-1185">Reference proteome</keyword>
<dbReference type="InterPro" id="IPR015943">
    <property type="entry name" value="WD40/YVTN_repeat-like_dom_sf"/>
</dbReference>
<gene>
    <name evidence="3" type="ORF">PBRA_003362</name>
</gene>
<dbReference type="InterPro" id="IPR000409">
    <property type="entry name" value="BEACH_dom"/>
</dbReference>